<dbReference type="Proteomes" id="UP000480684">
    <property type="component" value="Unassembled WGS sequence"/>
</dbReference>
<comment type="caution">
    <text evidence="1">The sequence shown here is derived from an EMBL/GenBank/DDBJ whole genome shotgun (WGS) entry which is preliminary data.</text>
</comment>
<name>A0A7C9UXD8_9PROT</name>
<accession>A0A7C9UXD8</accession>
<gene>
    <name evidence="1" type="ORF">G4223_12805</name>
</gene>
<evidence type="ECO:0000313" key="2">
    <source>
        <dbReference type="Proteomes" id="UP000480684"/>
    </source>
</evidence>
<dbReference type="AlphaFoldDB" id="A0A7C9UXD8"/>
<organism evidence="1 2">
    <name type="scientific">Magnetospirillum aberrantis SpK</name>
    <dbReference type="NCBI Taxonomy" id="908842"/>
    <lineage>
        <taxon>Bacteria</taxon>
        <taxon>Pseudomonadati</taxon>
        <taxon>Pseudomonadota</taxon>
        <taxon>Alphaproteobacteria</taxon>
        <taxon>Rhodospirillales</taxon>
        <taxon>Rhodospirillaceae</taxon>
        <taxon>Magnetospirillum</taxon>
    </lineage>
</organism>
<keyword evidence="2" id="KW-1185">Reference proteome</keyword>
<evidence type="ECO:0000313" key="1">
    <source>
        <dbReference type="EMBL" id="NFV80990.1"/>
    </source>
</evidence>
<reference evidence="1 2" key="1">
    <citation type="submission" date="2020-02" db="EMBL/GenBank/DDBJ databases">
        <authorList>
            <person name="Dziuba M."/>
            <person name="Kuznetsov B."/>
            <person name="Mardanov A."/>
            <person name="Ravin N."/>
            <person name="Grouzdev D."/>
        </authorList>
    </citation>
    <scope>NUCLEOTIDE SEQUENCE [LARGE SCALE GENOMIC DNA]</scope>
    <source>
        <strain evidence="1 2">SpK</strain>
    </source>
</reference>
<dbReference type="EMBL" id="JAAIYP010000038">
    <property type="protein sequence ID" value="NFV80990.1"/>
    <property type="molecule type" value="Genomic_DNA"/>
</dbReference>
<protein>
    <submittedName>
        <fullName evidence="1">Uncharacterized protein</fullName>
    </submittedName>
</protein>
<sequence>MNHYTLTANDIKAVLQAIDDVALHHGRSLQPKEQKFLVDMDNRLRGKTEVTLKIKQASWLTALLAQAPKRTARAKARAKSNGVCRGQVR</sequence>
<dbReference type="RefSeq" id="WP_163680198.1">
    <property type="nucleotide sequence ID" value="NZ_JAAIYP010000038.1"/>
</dbReference>
<proteinExistence type="predicted"/>